<dbReference type="PANTHER" id="PTHR43157">
    <property type="entry name" value="PHOSPHATIDYLINOSITOL-GLYCAN BIOSYNTHESIS CLASS F PROTEIN-RELATED"/>
    <property type="match status" value="1"/>
</dbReference>
<dbReference type="PANTHER" id="PTHR43157:SF31">
    <property type="entry name" value="PHOSPHATIDYLINOSITOL-GLYCAN BIOSYNTHESIS CLASS F PROTEIN"/>
    <property type="match status" value="1"/>
</dbReference>
<dbReference type="Proteomes" id="UP000750711">
    <property type="component" value="Unassembled WGS sequence"/>
</dbReference>
<dbReference type="AlphaFoldDB" id="A0A9P8LIV9"/>
<proteinExistence type="predicted"/>
<keyword evidence="3" id="KW-1185">Reference proteome</keyword>
<accession>A0A9P8LIV9</accession>
<dbReference type="PRINTS" id="PR00081">
    <property type="entry name" value="GDHRDH"/>
</dbReference>
<evidence type="ECO:0000313" key="2">
    <source>
        <dbReference type="EMBL" id="KAH0566138.1"/>
    </source>
</evidence>
<evidence type="ECO:0000256" key="1">
    <source>
        <dbReference type="ARBA" id="ARBA00023002"/>
    </source>
</evidence>
<dbReference type="Gene3D" id="3.40.50.720">
    <property type="entry name" value="NAD(P)-binding Rossmann-like Domain"/>
    <property type="match status" value="1"/>
</dbReference>
<dbReference type="InterPro" id="IPR036291">
    <property type="entry name" value="NAD(P)-bd_dom_sf"/>
</dbReference>
<comment type="caution">
    <text evidence="2">The sequence shown here is derived from an EMBL/GenBank/DDBJ whole genome shotgun (WGS) entry which is preliminary data.</text>
</comment>
<dbReference type="InterPro" id="IPR002347">
    <property type="entry name" value="SDR_fam"/>
</dbReference>
<dbReference type="SUPFAM" id="SSF51735">
    <property type="entry name" value="NAD(P)-binding Rossmann-fold domains"/>
    <property type="match status" value="1"/>
</dbReference>
<keyword evidence="1" id="KW-0560">Oxidoreductase</keyword>
<evidence type="ECO:0000313" key="3">
    <source>
        <dbReference type="Proteomes" id="UP000750711"/>
    </source>
</evidence>
<name>A0A9P8LIV9_9PEZI</name>
<organism evidence="2 3">
    <name type="scientific">Trichoglossum hirsutum</name>
    <dbReference type="NCBI Taxonomy" id="265104"/>
    <lineage>
        <taxon>Eukaryota</taxon>
        <taxon>Fungi</taxon>
        <taxon>Dikarya</taxon>
        <taxon>Ascomycota</taxon>
        <taxon>Pezizomycotina</taxon>
        <taxon>Geoglossomycetes</taxon>
        <taxon>Geoglossales</taxon>
        <taxon>Geoglossaceae</taxon>
        <taxon>Trichoglossum</taxon>
    </lineage>
</organism>
<gene>
    <name evidence="2" type="ORF">GP486_000468</name>
</gene>
<protein>
    <recommendedName>
        <fullName evidence="4">NAD(P)-binding protein</fullName>
    </recommendedName>
</protein>
<reference evidence="2" key="1">
    <citation type="submission" date="2021-03" db="EMBL/GenBank/DDBJ databases">
        <title>Comparative genomics and phylogenomic investigation of the class Geoglossomycetes provide insights into ecological specialization and systematics.</title>
        <authorList>
            <person name="Melie T."/>
            <person name="Pirro S."/>
            <person name="Miller A.N."/>
            <person name="Quandt A."/>
        </authorList>
    </citation>
    <scope>NUCLEOTIDE SEQUENCE</scope>
    <source>
        <strain evidence="2">CAQ_001_2017</strain>
    </source>
</reference>
<dbReference type="EMBL" id="JAGHQM010000032">
    <property type="protein sequence ID" value="KAH0566138.1"/>
    <property type="molecule type" value="Genomic_DNA"/>
</dbReference>
<dbReference type="GO" id="GO:0016491">
    <property type="term" value="F:oxidoreductase activity"/>
    <property type="evidence" value="ECO:0007669"/>
    <property type="project" value="UniProtKB-KW"/>
</dbReference>
<dbReference type="Pfam" id="PF00106">
    <property type="entry name" value="adh_short"/>
    <property type="match status" value="1"/>
</dbReference>
<evidence type="ECO:0008006" key="4">
    <source>
        <dbReference type="Google" id="ProtNLM"/>
    </source>
</evidence>
<sequence>MSQQPLPSQFYNPFSPLPSYNPMALLRMMGFLNNRCFSLSETPPLDDKVAVITGGQAGIGKEITAQLLLHGISKVYIIARNESKYVKANDYWHETKGLAVEDIKSRTEFLACDLSDIKSIEGVGHELLSKLHRLDILIDNAVLDYTLSAQGIESIFAVNHVGHFALTNILLPLIESTALTHGGARIVVTSSSLHMACHEIDFATLTSPTRTKAIATIDSSYRYARSKLANILFVRELSRRLEERGVRNVYANSFYPGNIPTEAMDTWKELFGIAGVLVKNSFRFIGQSSTDAATTAIFLAASLDVEKRQLKGEYFIPIAAEGKTSKTAEDMDLARRLWDWTDTKVTETLGKGWETSFNQGHT</sequence>